<dbReference type="Proteomes" id="UP000199501">
    <property type="component" value="Unassembled WGS sequence"/>
</dbReference>
<evidence type="ECO:0000259" key="1">
    <source>
        <dbReference type="Pfam" id="PF01636"/>
    </source>
</evidence>
<dbReference type="AlphaFoldDB" id="A0A1G6K1J7"/>
<keyword evidence="2" id="KW-0808">Transferase</keyword>
<sequence length="275" mass="30228">MVSPFDIRQDQHDDVLERVEVALGVRLDRGSVVYGIYGVTEGFRSDRETWVRVECRSRWRGPGAAWIGLEAASAIPGVPKPDWYQSTTWVDPGRELVWRADEVELITSPSVSAAGGLAVAAGLPDFWWQQMRDSLAELGAYETKRVGMAQAHLSKRINQVFDGLDTTVEEWATAHADLHWSNVTTDGRLLDWGDWGAAPRGYDAATLWQASLPNPALAERVQREFAADLGSRSGLLSQLLKCANAIRIARNRGTATPLLEPAKAAVPALLEALRT</sequence>
<feature type="domain" description="Aminoglycoside phosphotransferase" evidence="1">
    <location>
        <begin position="126"/>
        <end position="229"/>
    </location>
</feature>
<dbReference type="SUPFAM" id="SSF56112">
    <property type="entry name" value="Protein kinase-like (PK-like)"/>
    <property type="match status" value="1"/>
</dbReference>
<dbReference type="GO" id="GO:0016740">
    <property type="term" value="F:transferase activity"/>
    <property type="evidence" value="ECO:0007669"/>
    <property type="project" value="UniProtKB-KW"/>
</dbReference>
<protein>
    <submittedName>
        <fullName evidence="2">Phosphotransferase enzyme family protein</fullName>
    </submittedName>
</protein>
<keyword evidence="3" id="KW-1185">Reference proteome</keyword>
<proteinExistence type="predicted"/>
<evidence type="ECO:0000313" key="2">
    <source>
        <dbReference type="EMBL" id="SDC24909.1"/>
    </source>
</evidence>
<dbReference type="STRING" id="1271860.SAMN05216174_101669"/>
<name>A0A1G6K1J7_9PSEU</name>
<dbReference type="EMBL" id="FMZZ01000001">
    <property type="protein sequence ID" value="SDC24909.1"/>
    <property type="molecule type" value="Genomic_DNA"/>
</dbReference>
<accession>A0A1G6K1J7</accession>
<reference evidence="3" key="1">
    <citation type="submission" date="2016-10" db="EMBL/GenBank/DDBJ databases">
        <authorList>
            <person name="Varghese N."/>
            <person name="Submissions S."/>
        </authorList>
    </citation>
    <scope>NUCLEOTIDE SEQUENCE [LARGE SCALE GENOMIC DNA]</scope>
    <source>
        <strain evidence="3">IBRC-M 10403</strain>
    </source>
</reference>
<organism evidence="2 3">
    <name type="scientific">Actinokineospora iranica</name>
    <dbReference type="NCBI Taxonomy" id="1271860"/>
    <lineage>
        <taxon>Bacteria</taxon>
        <taxon>Bacillati</taxon>
        <taxon>Actinomycetota</taxon>
        <taxon>Actinomycetes</taxon>
        <taxon>Pseudonocardiales</taxon>
        <taxon>Pseudonocardiaceae</taxon>
        <taxon>Actinokineospora</taxon>
    </lineage>
</organism>
<gene>
    <name evidence="2" type="ORF">SAMN05216174_101669</name>
</gene>
<dbReference type="InterPro" id="IPR002575">
    <property type="entry name" value="Aminoglycoside_PTrfase"/>
</dbReference>
<dbReference type="InterPro" id="IPR011009">
    <property type="entry name" value="Kinase-like_dom_sf"/>
</dbReference>
<evidence type="ECO:0000313" key="3">
    <source>
        <dbReference type="Proteomes" id="UP000199501"/>
    </source>
</evidence>
<dbReference type="Pfam" id="PF01636">
    <property type="entry name" value="APH"/>
    <property type="match status" value="1"/>
</dbReference>